<sequence length="42" mass="4782">MHRLRAASFELDIHILCISLLILSHFALPFCNKSVFALMVLP</sequence>
<protein>
    <submittedName>
        <fullName evidence="2">Uncharacterized protein</fullName>
    </submittedName>
</protein>
<keyword evidence="1" id="KW-0472">Membrane</keyword>
<evidence type="ECO:0000256" key="1">
    <source>
        <dbReference type="SAM" id="Phobius"/>
    </source>
</evidence>
<reference evidence="2" key="2">
    <citation type="journal article" date="2015" name="Data Brief">
        <title>Shoot transcriptome of the giant reed, Arundo donax.</title>
        <authorList>
            <person name="Barrero R.A."/>
            <person name="Guerrero F.D."/>
            <person name="Moolhuijzen P."/>
            <person name="Goolsby J.A."/>
            <person name="Tidwell J."/>
            <person name="Bellgard S.E."/>
            <person name="Bellgard M.I."/>
        </authorList>
    </citation>
    <scope>NUCLEOTIDE SEQUENCE</scope>
    <source>
        <tissue evidence="2">Shoot tissue taken approximately 20 cm above the soil surface</tissue>
    </source>
</reference>
<reference evidence="2" key="1">
    <citation type="submission" date="2014-09" db="EMBL/GenBank/DDBJ databases">
        <authorList>
            <person name="Magalhaes I.L.F."/>
            <person name="Oliveira U."/>
            <person name="Santos F.R."/>
            <person name="Vidigal T.H.D.A."/>
            <person name="Brescovit A.D."/>
            <person name="Santos A.J."/>
        </authorList>
    </citation>
    <scope>NUCLEOTIDE SEQUENCE</scope>
    <source>
        <tissue evidence="2">Shoot tissue taken approximately 20 cm above the soil surface</tissue>
    </source>
</reference>
<organism evidence="2">
    <name type="scientific">Arundo donax</name>
    <name type="common">Giant reed</name>
    <name type="synonym">Donax arundinaceus</name>
    <dbReference type="NCBI Taxonomy" id="35708"/>
    <lineage>
        <taxon>Eukaryota</taxon>
        <taxon>Viridiplantae</taxon>
        <taxon>Streptophyta</taxon>
        <taxon>Embryophyta</taxon>
        <taxon>Tracheophyta</taxon>
        <taxon>Spermatophyta</taxon>
        <taxon>Magnoliopsida</taxon>
        <taxon>Liliopsida</taxon>
        <taxon>Poales</taxon>
        <taxon>Poaceae</taxon>
        <taxon>PACMAD clade</taxon>
        <taxon>Arundinoideae</taxon>
        <taxon>Arundineae</taxon>
        <taxon>Arundo</taxon>
    </lineage>
</organism>
<dbReference type="EMBL" id="GBRH01167854">
    <property type="protein sequence ID" value="JAE30042.1"/>
    <property type="molecule type" value="Transcribed_RNA"/>
</dbReference>
<feature type="transmembrane region" description="Helical" evidence="1">
    <location>
        <begin position="13"/>
        <end position="31"/>
    </location>
</feature>
<dbReference type="AlphaFoldDB" id="A0A0A9GZT5"/>
<proteinExistence type="predicted"/>
<keyword evidence="1" id="KW-0812">Transmembrane</keyword>
<evidence type="ECO:0000313" key="2">
    <source>
        <dbReference type="EMBL" id="JAE30042.1"/>
    </source>
</evidence>
<keyword evidence="1" id="KW-1133">Transmembrane helix</keyword>
<accession>A0A0A9GZT5</accession>
<name>A0A0A9GZT5_ARUDO</name>